<evidence type="ECO:0000259" key="1">
    <source>
        <dbReference type="Pfam" id="PF07833"/>
    </source>
</evidence>
<dbReference type="Proteomes" id="UP001168883">
    <property type="component" value="Unassembled WGS sequence"/>
</dbReference>
<protein>
    <submittedName>
        <fullName evidence="2">Stalk domain-containing protein</fullName>
    </submittedName>
</protein>
<gene>
    <name evidence="2" type="ORF">Q3C12_11045</name>
</gene>
<evidence type="ECO:0000313" key="2">
    <source>
        <dbReference type="EMBL" id="MDO3677537.1"/>
    </source>
</evidence>
<evidence type="ECO:0000313" key="3">
    <source>
        <dbReference type="Proteomes" id="UP001168883"/>
    </source>
</evidence>
<keyword evidence="3" id="KW-1185">Reference proteome</keyword>
<organism evidence="2 3">
    <name type="scientific">Paenibacillus ehimensis</name>
    <dbReference type="NCBI Taxonomy" id="79264"/>
    <lineage>
        <taxon>Bacteria</taxon>
        <taxon>Bacillati</taxon>
        <taxon>Bacillota</taxon>
        <taxon>Bacilli</taxon>
        <taxon>Bacillales</taxon>
        <taxon>Paenibacillaceae</taxon>
        <taxon>Paenibacillus</taxon>
    </lineage>
</organism>
<accession>A0ABT8V9L4</accession>
<dbReference type="Pfam" id="PF07833">
    <property type="entry name" value="Cu_amine_oxidN1"/>
    <property type="match status" value="1"/>
</dbReference>
<dbReference type="InterPro" id="IPR012854">
    <property type="entry name" value="Cu_amine_oxidase-like_N"/>
</dbReference>
<proteinExistence type="predicted"/>
<name>A0ABT8V9L4_9BACL</name>
<feature type="domain" description="Copper amine oxidase-like N-terminal" evidence="1">
    <location>
        <begin position="3"/>
        <end position="42"/>
    </location>
</feature>
<dbReference type="EMBL" id="JAUMKJ010000011">
    <property type="protein sequence ID" value="MDO3677537.1"/>
    <property type="molecule type" value="Genomic_DNA"/>
</dbReference>
<reference evidence="2" key="1">
    <citation type="submission" date="2023-07" db="EMBL/GenBank/DDBJ databases">
        <authorList>
            <person name="Aktuganov G."/>
            <person name="Boyko T."/>
            <person name="Delegan Y."/>
            <person name="Galimzianova N."/>
            <person name="Gilvanova E."/>
            <person name="Korobov V."/>
            <person name="Kuzmina L."/>
            <person name="Melentiev A."/>
            <person name="Milman P."/>
            <person name="Ryabova A."/>
            <person name="Stupak E."/>
            <person name="Yasakov T."/>
            <person name="Zharikova N."/>
            <person name="Zhurenko E."/>
        </authorList>
    </citation>
    <scope>NUCLEOTIDE SEQUENCE</scope>
    <source>
        <strain evidence="2">IB-739</strain>
    </source>
</reference>
<sequence>MTYDGSTYLPVRAVSEALNVAVSYDEATDTVLLGERSEGVPISAEKYDLWLFSQTREPSKTSYNGVEYKELFHTTAINGLPNITLNPNKKYQKLVLEIGATEDSFEVVVTSGDVELAAKKLTKADGLTKMEVDIGGAEKVKVEIKAPPLNKGAAIILPTSYYK</sequence>
<comment type="caution">
    <text evidence="2">The sequence shown here is derived from an EMBL/GenBank/DDBJ whole genome shotgun (WGS) entry which is preliminary data.</text>
</comment>